<gene>
    <name evidence="2" type="ORF">ACFOKF_04460</name>
</gene>
<organism evidence="2 3">
    <name type="scientific">Sphingobium rhizovicinum</name>
    <dbReference type="NCBI Taxonomy" id="432308"/>
    <lineage>
        <taxon>Bacteria</taxon>
        <taxon>Pseudomonadati</taxon>
        <taxon>Pseudomonadota</taxon>
        <taxon>Alphaproteobacteria</taxon>
        <taxon>Sphingomonadales</taxon>
        <taxon>Sphingomonadaceae</taxon>
        <taxon>Sphingobium</taxon>
    </lineage>
</organism>
<protein>
    <submittedName>
        <fullName evidence="2">GDP-mannose 4,6-dehydratase</fullName>
        <ecNumber evidence="2">4.2.1.47</ecNumber>
    </submittedName>
</protein>
<reference evidence="3" key="1">
    <citation type="journal article" date="2019" name="Int. J. Syst. Evol. Microbiol.">
        <title>The Global Catalogue of Microorganisms (GCM) 10K type strain sequencing project: providing services to taxonomists for standard genome sequencing and annotation.</title>
        <authorList>
            <consortium name="The Broad Institute Genomics Platform"/>
            <consortium name="The Broad Institute Genome Sequencing Center for Infectious Disease"/>
            <person name="Wu L."/>
            <person name="Ma J."/>
        </authorList>
    </citation>
    <scope>NUCLEOTIDE SEQUENCE [LARGE SCALE GENOMIC DNA]</scope>
    <source>
        <strain evidence="3">CCM 7491</strain>
    </source>
</reference>
<dbReference type="EC" id="4.2.1.47" evidence="2"/>
<accession>A0ABV7NB38</accession>
<dbReference type="EMBL" id="JBHRVU010000004">
    <property type="protein sequence ID" value="MFC3440460.1"/>
    <property type="molecule type" value="Genomic_DNA"/>
</dbReference>
<dbReference type="PANTHER" id="PTHR43000">
    <property type="entry name" value="DTDP-D-GLUCOSE 4,6-DEHYDRATASE-RELATED"/>
    <property type="match status" value="1"/>
</dbReference>
<comment type="caution">
    <text evidence="2">The sequence shown here is derived from an EMBL/GenBank/DDBJ whole genome shotgun (WGS) entry which is preliminary data.</text>
</comment>
<evidence type="ECO:0000313" key="2">
    <source>
        <dbReference type="EMBL" id="MFC3440460.1"/>
    </source>
</evidence>
<dbReference type="Proteomes" id="UP001595681">
    <property type="component" value="Unassembled WGS sequence"/>
</dbReference>
<dbReference type="GO" id="GO:0008446">
    <property type="term" value="F:GDP-mannose 4,6-dehydratase activity"/>
    <property type="evidence" value="ECO:0007669"/>
    <property type="project" value="UniProtKB-EC"/>
</dbReference>
<evidence type="ECO:0000259" key="1">
    <source>
        <dbReference type="Pfam" id="PF16363"/>
    </source>
</evidence>
<dbReference type="RefSeq" id="WP_380793501.1">
    <property type="nucleotide sequence ID" value="NZ_JBHRVU010000004.1"/>
</dbReference>
<proteinExistence type="predicted"/>
<dbReference type="Gene3D" id="3.40.50.720">
    <property type="entry name" value="NAD(P)-binding Rossmann-like Domain"/>
    <property type="match status" value="1"/>
</dbReference>
<dbReference type="InterPro" id="IPR036291">
    <property type="entry name" value="NAD(P)-bd_dom_sf"/>
</dbReference>
<sequence>MGKPRTLITGGGGFTGRHLAALLAERGHEVHALVPAPDAGAIPHFDAVHAGNLVDRASVERIVDMVRPDNVVHLAAISFVAHGDVSEIYAANVVGTRLLLGALASLPTPPLSVLVASSANIHGNQGGCLTEDSPIMPANDYGVSKVATEMVCRLFADRLPIIVARPFNYTGLGQSPRFLIPKIVDHARRRAERIELGNIDVARDFSDVRTVVDAYARLMEAPAAIGGVFQLCSGKAVTLSEVLETVQSLAGHRMEVMVNPDFVRANDVAILYGDPARVEAVIGPLAHVPLTRTLRWMLDG</sequence>
<evidence type="ECO:0000313" key="3">
    <source>
        <dbReference type="Proteomes" id="UP001595681"/>
    </source>
</evidence>
<dbReference type="InterPro" id="IPR016040">
    <property type="entry name" value="NAD(P)-bd_dom"/>
</dbReference>
<feature type="domain" description="NAD(P)-binding" evidence="1">
    <location>
        <begin position="7"/>
        <end position="283"/>
    </location>
</feature>
<keyword evidence="3" id="KW-1185">Reference proteome</keyword>
<dbReference type="Gene3D" id="3.90.25.10">
    <property type="entry name" value="UDP-galactose 4-epimerase, domain 1"/>
    <property type="match status" value="1"/>
</dbReference>
<keyword evidence="2" id="KW-0456">Lyase</keyword>
<dbReference type="SUPFAM" id="SSF51735">
    <property type="entry name" value="NAD(P)-binding Rossmann-fold domains"/>
    <property type="match status" value="1"/>
</dbReference>
<name>A0ABV7NB38_9SPHN</name>
<dbReference type="Pfam" id="PF16363">
    <property type="entry name" value="GDP_Man_Dehyd"/>
    <property type="match status" value="1"/>
</dbReference>